<dbReference type="InterPro" id="IPR002761">
    <property type="entry name" value="Diphthami_syn_dom"/>
</dbReference>
<dbReference type="NCBIfam" id="TIGR00290">
    <property type="entry name" value="MJ0570_dom"/>
    <property type="match status" value="1"/>
</dbReference>
<comment type="caution">
    <text evidence="2">The sequence shown here is derived from an EMBL/GenBank/DDBJ whole genome shotgun (WGS) entry which is preliminary data.</text>
</comment>
<name>E6PTQ4_9ZZZZ</name>
<accession>E6PTQ4</accession>
<dbReference type="InterPro" id="IPR014729">
    <property type="entry name" value="Rossmann-like_a/b/a_fold"/>
</dbReference>
<organism evidence="2">
    <name type="scientific">mine drainage metagenome</name>
    <dbReference type="NCBI Taxonomy" id="410659"/>
    <lineage>
        <taxon>unclassified sequences</taxon>
        <taxon>metagenomes</taxon>
        <taxon>ecological metagenomes</taxon>
    </lineage>
</organism>
<dbReference type="Gene3D" id="3.90.1490.10">
    <property type="entry name" value="putative n-type atp pyrophosphatase, domain 2"/>
    <property type="match status" value="1"/>
</dbReference>
<dbReference type="EMBL" id="CABM01000050">
    <property type="protein sequence ID" value="CBH98311.1"/>
    <property type="molecule type" value="Genomic_DNA"/>
</dbReference>
<gene>
    <name evidence="2" type="ORF">CARN2_3787</name>
</gene>
<dbReference type="Gene3D" id="3.40.50.620">
    <property type="entry name" value="HUPs"/>
    <property type="match status" value="1"/>
</dbReference>
<protein>
    <recommendedName>
        <fullName evidence="1">Diphthamide synthase domain-containing protein</fullName>
    </recommendedName>
</protein>
<reference evidence="2" key="1">
    <citation type="submission" date="2009-10" db="EMBL/GenBank/DDBJ databases">
        <title>Diversity of trophic interactions inside an arsenic-rich microbial ecosystem.</title>
        <authorList>
            <person name="Bertin P.N."/>
            <person name="Heinrich-Salmeron A."/>
            <person name="Pelletier E."/>
            <person name="Goulhen-Chollet F."/>
            <person name="Arsene-Ploetze F."/>
            <person name="Gallien S."/>
            <person name="Calteau A."/>
            <person name="Vallenet D."/>
            <person name="Casiot C."/>
            <person name="Chane-Woon-Ming B."/>
            <person name="Giloteaux L."/>
            <person name="Barakat M."/>
            <person name="Bonnefoy V."/>
            <person name="Bruneel O."/>
            <person name="Chandler M."/>
            <person name="Cleiss J."/>
            <person name="Duran R."/>
            <person name="Elbaz-Poulichet F."/>
            <person name="Fonknechten N."/>
            <person name="Lauga B."/>
            <person name="Mornico D."/>
            <person name="Ortet P."/>
            <person name="Schaeffer C."/>
            <person name="Siguier P."/>
            <person name="Alexander Thil Smith A."/>
            <person name="Van Dorsselaer A."/>
            <person name="Weissenbach J."/>
            <person name="Medigue C."/>
            <person name="Le Paslier D."/>
        </authorList>
    </citation>
    <scope>NUCLEOTIDE SEQUENCE</scope>
</reference>
<evidence type="ECO:0000313" key="2">
    <source>
        <dbReference type="EMBL" id="CBH98311.1"/>
    </source>
</evidence>
<proteinExistence type="predicted"/>
<dbReference type="CDD" id="cd01994">
    <property type="entry name" value="AANH_PF0828-like"/>
    <property type="match status" value="1"/>
</dbReference>
<evidence type="ECO:0000259" key="1">
    <source>
        <dbReference type="Pfam" id="PF01902"/>
    </source>
</evidence>
<dbReference type="SUPFAM" id="SSF52402">
    <property type="entry name" value="Adenine nucleotide alpha hydrolases-like"/>
    <property type="match status" value="1"/>
</dbReference>
<feature type="domain" description="Diphthamide synthase" evidence="1">
    <location>
        <begin position="41"/>
        <end position="228"/>
    </location>
</feature>
<dbReference type="AlphaFoldDB" id="E6PTQ4"/>
<dbReference type="Pfam" id="PF01902">
    <property type="entry name" value="Diphthami_syn_2"/>
    <property type="match status" value="1"/>
</dbReference>
<sequence length="262" mass="27881">MAMAPRSPQAAPAPRGAQASLGAARRLLVERPKATASGAALASWSGGKDSMLALRQARAAGLDVRWLLAMLDESGERLRSHGVPLELMQAQAVALGLELVAPSANWDDYQAVFAAQLRELAGRGALAAVFGDIDLQPHRDWEEQVCAAAGLRAELPLWGRPRSELAREFIALGYSARVVCVDSRHLPDSFCGRLFDTAFIDALPPGVDACGENGEFHTFVFDGPGFAQVVAHAVAAVEPHFAPARFGGGRYVFARLERADAA</sequence>